<dbReference type="Pfam" id="PF00004">
    <property type="entry name" value="AAA"/>
    <property type="match status" value="1"/>
</dbReference>
<dbReference type="InterPro" id="IPR050168">
    <property type="entry name" value="AAA_ATPase_domain"/>
</dbReference>
<dbReference type="InterPro" id="IPR003960">
    <property type="entry name" value="ATPase_AAA_CS"/>
</dbReference>
<evidence type="ECO:0000256" key="4">
    <source>
        <dbReference type="RuleBase" id="RU003651"/>
    </source>
</evidence>
<dbReference type="InterPro" id="IPR027417">
    <property type="entry name" value="P-loop_NTPase"/>
</dbReference>
<dbReference type="PANTHER" id="PTHR23077">
    <property type="entry name" value="AAA-FAMILY ATPASE"/>
    <property type="match status" value="1"/>
</dbReference>
<evidence type="ECO:0000259" key="5">
    <source>
        <dbReference type="SMART" id="SM00382"/>
    </source>
</evidence>
<dbReference type="PROSITE" id="PS00674">
    <property type="entry name" value="AAA"/>
    <property type="match status" value="1"/>
</dbReference>
<proteinExistence type="inferred from homology"/>
<dbReference type="AlphaFoldDB" id="A0A1F4UZX1"/>
<dbReference type="PANTHER" id="PTHR23077:SF171">
    <property type="entry name" value="NUCLEAR VALOSIN-CONTAINING PROTEIN-LIKE"/>
    <property type="match status" value="1"/>
</dbReference>
<dbReference type="InterPro" id="IPR003959">
    <property type="entry name" value="ATPase_AAA_core"/>
</dbReference>
<evidence type="ECO:0000313" key="6">
    <source>
        <dbReference type="EMBL" id="OGC49753.1"/>
    </source>
</evidence>
<keyword evidence="1 4" id="KW-0547">Nucleotide-binding</keyword>
<sequence length="377" mass="42655">MKDFKDSFLQSLKKVYESNKDDQSFKKYFALELFKKGEFQEALPLLREISISDSDLNLQKAIKEIESTISVLPDTIGFTEQKKFEQIKDIKKEIVDFSDVAGMDHVKEAIRTDIIYPFQHPEVYKMYNKKAGGGILLFGPPGCGKTFIAKATAGEINAKFISLSIHELLSPFSGEGERALHDAFEWARENSPSVIFLDEIDAIGMSRTKTSGALRTLVNVFLTELDGIFTDNEGILVIGATNLPWEIDTALRRPGRFDRIIFVTPPDRKARAKLFELKLRGKPIETINYDKLADMTKQYSSADIERICDEASEKAFKKSILSGSIEKLSQVSLEEVASKTRSSITDWFSTVKNYIQYSNESGLYNNVKDYLDNIKND</sequence>
<dbReference type="EMBL" id="MEVF01000014">
    <property type="protein sequence ID" value="OGC49753.1"/>
    <property type="molecule type" value="Genomic_DNA"/>
</dbReference>
<name>A0A1F4UZX1_UNCKA</name>
<dbReference type="InterPro" id="IPR041569">
    <property type="entry name" value="AAA_lid_3"/>
</dbReference>
<protein>
    <recommendedName>
        <fullName evidence="5">AAA+ ATPase domain-containing protein</fullName>
    </recommendedName>
</protein>
<evidence type="ECO:0000256" key="1">
    <source>
        <dbReference type="ARBA" id="ARBA00022741"/>
    </source>
</evidence>
<dbReference type="SMART" id="SM00382">
    <property type="entry name" value="AAA"/>
    <property type="match status" value="1"/>
</dbReference>
<comment type="similarity">
    <text evidence="4">Belongs to the AAA ATPase family.</text>
</comment>
<dbReference type="Gene3D" id="1.10.8.60">
    <property type="match status" value="1"/>
</dbReference>
<dbReference type="InterPro" id="IPR003593">
    <property type="entry name" value="AAA+_ATPase"/>
</dbReference>
<dbReference type="Pfam" id="PF17862">
    <property type="entry name" value="AAA_lid_3"/>
    <property type="match status" value="1"/>
</dbReference>
<comment type="caution">
    <text evidence="6">The sequence shown here is derived from an EMBL/GenBank/DDBJ whole genome shotgun (WGS) entry which is preliminary data.</text>
</comment>
<dbReference type="FunFam" id="3.40.50.300:FF:001025">
    <property type="entry name" value="ATPase family, AAA domain-containing 2B"/>
    <property type="match status" value="1"/>
</dbReference>
<dbReference type="GO" id="GO:0016887">
    <property type="term" value="F:ATP hydrolysis activity"/>
    <property type="evidence" value="ECO:0007669"/>
    <property type="project" value="InterPro"/>
</dbReference>
<organism evidence="6 7">
    <name type="scientific">candidate division WWE3 bacterium RIFCSPLOWO2_01_FULL_37_15</name>
    <dbReference type="NCBI Taxonomy" id="1802622"/>
    <lineage>
        <taxon>Bacteria</taxon>
        <taxon>Katanobacteria</taxon>
    </lineage>
</organism>
<evidence type="ECO:0000256" key="2">
    <source>
        <dbReference type="ARBA" id="ARBA00022840"/>
    </source>
</evidence>
<feature type="domain" description="AAA+ ATPase" evidence="5">
    <location>
        <begin position="131"/>
        <end position="267"/>
    </location>
</feature>
<reference evidence="6 7" key="1">
    <citation type="journal article" date="2016" name="Nat. Commun.">
        <title>Thousands of microbial genomes shed light on interconnected biogeochemical processes in an aquifer system.</title>
        <authorList>
            <person name="Anantharaman K."/>
            <person name="Brown C.T."/>
            <person name="Hug L.A."/>
            <person name="Sharon I."/>
            <person name="Castelle C.J."/>
            <person name="Probst A.J."/>
            <person name="Thomas B.C."/>
            <person name="Singh A."/>
            <person name="Wilkins M.J."/>
            <person name="Karaoz U."/>
            <person name="Brodie E.L."/>
            <person name="Williams K.H."/>
            <person name="Hubbard S.S."/>
            <person name="Banfield J.F."/>
        </authorList>
    </citation>
    <scope>NUCLEOTIDE SEQUENCE [LARGE SCALE GENOMIC DNA]</scope>
</reference>
<dbReference type="Gene3D" id="3.40.50.300">
    <property type="entry name" value="P-loop containing nucleotide triphosphate hydrolases"/>
    <property type="match status" value="1"/>
</dbReference>
<dbReference type="Proteomes" id="UP000177458">
    <property type="component" value="Unassembled WGS sequence"/>
</dbReference>
<keyword evidence="2 4" id="KW-0067">ATP-binding</keyword>
<keyword evidence="3" id="KW-0175">Coiled coil</keyword>
<gene>
    <name evidence="6" type="ORF">A3A69_02285</name>
</gene>
<accession>A0A1F4UZX1</accession>
<dbReference type="GO" id="GO:0005524">
    <property type="term" value="F:ATP binding"/>
    <property type="evidence" value="ECO:0007669"/>
    <property type="project" value="UniProtKB-KW"/>
</dbReference>
<evidence type="ECO:0000256" key="3">
    <source>
        <dbReference type="ARBA" id="ARBA00023054"/>
    </source>
</evidence>
<dbReference type="SUPFAM" id="SSF52540">
    <property type="entry name" value="P-loop containing nucleoside triphosphate hydrolases"/>
    <property type="match status" value="1"/>
</dbReference>
<evidence type="ECO:0000313" key="7">
    <source>
        <dbReference type="Proteomes" id="UP000177458"/>
    </source>
</evidence>